<dbReference type="EMBL" id="MZMU01000002">
    <property type="protein sequence ID" value="RXT29770.1"/>
    <property type="molecule type" value="Genomic_DNA"/>
</dbReference>
<evidence type="ECO:0000313" key="3">
    <source>
        <dbReference type="Proteomes" id="UP000290767"/>
    </source>
</evidence>
<dbReference type="Gene3D" id="2.40.50.140">
    <property type="entry name" value="Nucleic acid-binding proteins"/>
    <property type="match status" value="1"/>
</dbReference>
<organism evidence="2 3">
    <name type="scientific">Rhizobium leguminosarum</name>
    <dbReference type="NCBI Taxonomy" id="384"/>
    <lineage>
        <taxon>Bacteria</taxon>
        <taxon>Pseudomonadati</taxon>
        <taxon>Pseudomonadota</taxon>
        <taxon>Alphaproteobacteria</taxon>
        <taxon>Hyphomicrobiales</taxon>
        <taxon>Rhizobiaceae</taxon>
        <taxon>Rhizobium/Agrobacterium group</taxon>
        <taxon>Rhizobium</taxon>
    </lineage>
</organism>
<evidence type="ECO:0000259" key="1">
    <source>
        <dbReference type="PROSITE" id="PS51857"/>
    </source>
</evidence>
<dbReference type="PROSITE" id="PS51857">
    <property type="entry name" value="CSD_2"/>
    <property type="match status" value="1"/>
</dbReference>
<dbReference type="InterPro" id="IPR002059">
    <property type="entry name" value="CSP_DNA-bd"/>
</dbReference>
<dbReference type="Proteomes" id="UP000290767">
    <property type="component" value="Unassembled WGS sequence"/>
</dbReference>
<dbReference type="GO" id="GO:0003676">
    <property type="term" value="F:nucleic acid binding"/>
    <property type="evidence" value="ECO:0007669"/>
    <property type="project" value="InterPro"/>
</dbReference>
<dbReference type="SUPFAM" id="SSF50249">
    <property type="entry name" value="Nucleic acid-binding proteins"/>
    <property type="match status" value="1"/>
</dbReference>
<protein>
    <recommendedName>
        <fullName evidence="1">CSD domain-containing protein</fullName>
    </recommendedName>
</protein>
<name>A0A4V1P348_RHILE</name>
<dbReference type="CDD" id="cd04458">
    <property type="entry name" value="CSP_CDS"/>
    <property type="match status" value="1"/>
</dbReference>
<sequence length="47" mass="5121">MVTASRSISIQNRHKGFGFITPKNGGADVFVHVSALQRRTVLVTPPE</sequence>
<feature type="domain" description="CSD" evidence="1">
    <location>
        <begin position="3"/>
        <end position="47"/>
    </location>
</feature>
<proteinExistence type="predicted"/>
<accession>A0A4V1P348</accession>
<evidence type="ECO:0000313" key="2">
    <source>
        <dbReference type="EMBL" id="RXT29770.1"/>
    </source>
</evidence>
<dbReference type="InterPro" id="IPR012340">
    <property type="entry name" value="NA-bd_OB-fold"/>
</dbReference>
<reference evidence="2 3" key="1">
    <citation type="submission" date="2017-03" db="EMBL/GenBank/DDBJ databases">
        <authorList>
            <person name="Safronova V.I."/>
            <person name="Sazanova A.L."/>
            <person name="Chirak E.R."/>
        </authorList>
    </citation>
    <scope>NUCLEOTIDE SEQUENCE [LARGE SCALE GENOMIC DNA]</scope>
    <source>
        <strain evidence="2 3">Tri-43</strain>
    </source>
</reference>
<gene>
    <name evidence="2" type="ORF">B5P46_01425</name>
</gene>
<dbReference type="InterPro" id="IPR019844">
    <property type="entry name" value="CSD_CS"/>
</dbReference>
<dbReference type="AlphaFoldDB" id="A0A4V1P348"/>
<comment type="caution">
    <text evidence="2">The sequence shown here is derived from an EMBL/GenBank/DDBJ whole genome shotgun (WGS) entry which is preliminary data.</text>
</comment>
<dbReference type="PROSITE" id="PS00352">
    <property type="entry name" value="CSD_1"/>
    <property type="match status" value="1"/>
</dbReference>
<dbReference type="Pfam" id="PF00313">
    <property type="entry name" value="CSD"/>
    <property type="match status" value="1"/>
</dbReference>